<dbReference type="GO" id="GO:0004364">
    <property type="term" value="F:glutathione transferase activity"/>
    <property type="evidence" value="ECO:0007669"/>
    <property type="project" value="UniProtKB-EC"/>
</dbReference>
<comment type="function">
    <text evidence="1">Conjugation of reduced glutathione to a wide number of exogenous and endogenous hydrophobic electrophiles.</text>
</comment>
<sequence length="248" mass="29147">MLADARTKIEDALHTGKVVIKEAMGTLMAPPTLGYWDLRGRCQAIRNLLVHKGTEFNDKRYKFGPAPGFGREDWLKEKFTLGLRFPNLPYYIDGDVKIVQSKAILRYLARKYDLDARNEAEHQLLDMLGAQAHDLAWGLVVLAFNPNFDQERRKYEEQMEEKLRPWSEELEGKQWVLGARMSYADFVLYEALDWNHEFKPDVFQKFPNLTGFMKRFEELPNIHKYFTSGKYNKWPITAPYAKWGFKKE</sequence>
<dbReference type="SUPFAM" id="SSF52833">
    <property type="entry name" value="Thioredoxin-like"/>
    <property type="match status" value="1"/>
</dbReference>
<evidence type="ECO:0000256" key="1">
    <source>
        <dbReference type="ARBA" id="ARBA00003701"/>
    </source>
</evidence>
<name>A0A9J6G8M1_HAELO</name>
<dbReference type="InterPro" id="IPR036282">
    <property type="entry name" value="Glutathione-S-Trfase_C_sf"/>
</dbReference>
<dbReference type="Gene3D" id="3.40.30.10">
    <property type="entry name" value="Glutaredoxin"/>
    <property type="match status" value="1"/>
</dbReference>
<comment type="similarity">
    <text evidence="2">Belongs to the GST superfamily. Mu family.</text>
</comment>
<dbReference type="EC" id="2.5.1.18" evidence="3"/>
<dbReference type="InterPro" id="IPR010987">
    <property type="entry name" value="Glutathione-S-Trfase_C-like"/>
</dbReference>
<evidence type="ECO:0000256" key="4">
    <source>
        <dbReference type="ARBA" id="ARBA00022679"/>
    </source>
</evidence>
<dbReference type="Proteomes" id="UP000821853">
    <property type="component" value="Chromosome 3"/>
</dbReference>
<reference evidence="8 9" key="1">
    <citation type="journal article" date="2020" name="Cell">
        <title>Large-Scale Comparative Analyses of Tick Genomes Elucidate Their Genetic Diversity and Vector Capacities.</title>
        <authorList>
            <consortium name="Tick Genome and Microbiome Consortium (TIGMIC)"/>
            <person name="Jia N."/>
            <person name="Wang J."/>
            <person name="Shi W."/>
            <person name="Du L."/>
            <person name="Sun Y."/>
            <person name="Zhan W."/>
            <person name="Jiang J.F."/>
            <person name="Wang Q."/>
            <person name="Zhang B."/>
            <person name="Ji P."/>
            <person name="Bell-Sakyi L."/>
            <person name="Cui X.M."/>
            <person name="Yuan T.T."/>
            <person name="Jiang B.G."/>
            <person name="Yang W.F."/>
            <person name="Lam T.T."/>
            <person name="Chang Q.C."/>
            <person name="Ding S.J."/>
            <person name="Wang X.J."/>
            <person name="Zhu J.G."/>
            <person name="Ruan X.D."/>
            <person name="Zhao L."/>
            <person name="Wei J.T."/>
            <person name="Ye R.Z."/>
            <person name="Que T.C."/>
            <person name="Du C.H."/>
            <person name="Zhou Y.H."/>
            <person name="Cheng J.X."/>
            <person name="Dai P.F."/>
            <person name="Guo W.B."/>
            <person name="Han X.H."/>
            <person name="Huang E.J."/>
            <person name="Li L.F."/>
            <person name="Wei W."/>
            <person name="Gao Y.C."/>
            <person name="Liu J.Z."/>
            <person name="Shao H.Z."/>
            <person name="Wang X."/>
            <person name="Wang C.C."/>
            <person name="Yang T.C."/>
            <person name="Huo Q.B."/>
            <person name="Li W."/>
            <person name="Chen H.Y."/>
            <person name="Chen S.E."/>
            <person name="Zhou L.G."/>
            <person name="Ni X.B."/>
            <person name="Tian J.H."/>
            <person name="Sheng Y."/>
            <person name="Liu T."/>
            <person name="Pan Y.S."/>
            <person name="Xia L.Y."/>
            <person name="Li J."/>
            <person name="Zhao F."/>
            <person name="Cao W.C."/>
        </authorList>
    </citation>
    <scope>NUCLEOTIDE SEQUENCE [LARGE SCALE GENOMIC DNA]</scope>
    <source>
        <strain evidence="8">HaeL-2018</strain>
    </source>
</reference>
<comment type="catalytic activity">
    <reaction evidence="5">
        <text>RX + glutathione = an S-substituted glutathione + a halide anion + H(+)</text>
        <dbReference type="Rhea" id="RHEA:16437"/>
        <dbReference type="ChEBI" id="CHEBI:15378"/>
        <dbReference type="ChEBI" id="CHEBI:16042"/>
        <dbReference type="ChEBI" id="CHEBI:17792"/>
        <dbReference type="ChEBI" id="CHEBI:57925"/>
        <dbReference type="ChEBI" id="CHEBI:90779"/>
        <dbReference type="EC" id="2.5.1.18"/>
    </reaction>
</comment>
<dbReference type="SFLD" id="SFLDG00363">
    <property type="entry name" value="AMPS_(cytGST):_Alpha-__Mu-__Pi"/>
    <property type="match status" value="1"/>
</dbReference>
<feature type="domain" description="GST C-terminal" evidence="7">
    <location>
        <begin position="118"/>
        <end position="236"/>
    </location>
</feature>
<dbReference type="SUPFAM" id="SSF47616">
    <property type="entry name" value="GST C-terminal domain-like"/>
    <property type="match status" value="1"/>
</dbReference>
<comment type="caution">
    <text evidence="8">The sequence shown here is derived from an EMBL/GenBank/DDBJ whole genome shotgun (WGS) entry which is preliminary data.</text>
</comment>
<dbReference type="Pfam" id="PF14497">
    <property type="entry name" value="GST_C_3"/>
    <property type="match status" value="1"/>
</dbReference>
<dbReference type="OMA" id="EYKEWPI"/>
<proteinExistence type="inferred from homology"/>
<evidence type="ECO:0000259" key="7">
    <source>
        <dbReference type="PROSITE" id="PS50405"/>
    </source>
</evidence>
<dbReference type="PANTHER" id="PTHR11571:SF222">
    <property type="entry name" value="GLUTATHIONE TRANSFERASE"/>
    <property type="match status" value="1"/>
</dbReference>
<evidence type="ECO:0000256" key="2">
    <source>
        <dbReference type="ARBA" id="ARBA00005861"/>
    </source>
</evidence>
<feature type="domain" description="GST N-terminal" evidence="6">
    <location>
        <begin position="29"/>
        <end position="116"/>
    </location>
</feature>
<dbReference type="CDD" id="cd03075">
    <property type="entry name" value="GST_N_Mu"/>
    <property type="match status" value="1"/>
</dbReference>
<dbReference type="EMBL" id="JABSTR010000005">
    <property type="protein sequence ID" value="KAH9370788.1"/>
    <property type="molecule type" value="Genomic_DNA"/>
</dbReference>
<dbReference type="SFLD" id="SFLDG01205">
    <property type="entry name" value="AMPS.1"/>
    <property type="match status" value="1"/>
</dbReference>
<dbReference type="InterPro" id="IPR036249">
    <property type="entry name" value="Thioredoxin-like_sf"/>
</dbReference>
<organism evidence="8 9">
    <name type="scientific">Haemaphysalis longicornis</name>
    <name type="common">Bush tick</name>
    <dbReference type="NCBI Taxonomy" id="44386"/>
    <lineage>
        <taxon>Eukaryota</taxon>
        <taxon>Metazoa</taxon>
        <taxon>Ecdysozoa</taxon>
        <taxon>Arthropoda</taxon>
        <taxon>Chelicerata</taxon>
        <taxon>Arachnida</taxon>
        <taxon>Acari</taxon>
        <taxon>Parasitiformes</taxon>
        <taxon>Ixodida</taxon>
        <taxon>Ixodoidea</taxon>
        <taxon>Ixodidae</taxon>
        <taxon>Haemaphysalinae</taxon>
        <taxon>Haemaphysalis</taxon>
    </lineage>
</organism>
<dbReference type="FunFam" id="1.20.1050.10:FF:000003">
    <property type="entry name" value="Glutathione S-transferase 2"/>
    <property type="match status" value="1"/>
</dbReference>
<dbReference type="OrthoDB" id="4951845at2759"/>
<evidence type="ECO:0000313" key="9">
    <source>
        <dbReference type="Proteomes" id="UP000821853"/>
    </source>
</evidence>
<gene>
    <name evidence="8" type="ORF">HPB48_010877</name>
</gene>
<protein>
    <recommendedName>
        <fullName evidence="3">glutathione transferase</fullName>
        <ecNumber evidence="3">2.5.1.18</ecNumber>
    </recommendedName>
</protein>
<dbReference type="PANTHER" id="PTHR11571">
    <property type="entry name" value="GLUTATHIONE S-TRANSFERASE"/>
    <property type="match status" value="1"/>
</dbReference>
<dbReference type="AlphaFoldDB" id="A0A9J6G8M1"/>
<dbReference type="InterPro" id="IPR040079">
    <property type="entry name" value="Glutathione_S-Trfase"/>
</dbReference>
<dbReference type="InterPro" id="IPR050213">
    <property type="entry name" value="GST_superfamily"/>
</dbReference>
<dbReference type="SFLD" id="SFLDS00019">
    <property type="entry name" value="Glutathione_Transferase_(cytos"/>
    <property type="match status" value="1"/>
</dbReference>
<evidence type="ECO:0000256" key="3">
    <source>
        <dbReference type="ARBA" id="ARBA00012452"/>
    </source>
</evidence>
<keyword evidence="9" id="KW-1185">Reference proteome</keyword>
<dbReference type="Pfam" id="PF02798">
    <property type="entry name" value="GST_N"/>
    <property type="match status" value="1"/>
</dbReference>
<dbReference type="InterPro" id="IPR004046">
    <property type="entry name" value="GST_C"/>
</dbReference>
<dbReference type="Gene3D" id="1.20.1050.10">
    <property type="match status" value="1"/>
</dbReference>
<accession>A0A9J6G8M1</accession>
<dbReference type="VEuPathDB" id="VectorBase:HLOH_040105"/>
<dbReference type="PROSITE" id="PS50405">
    <property type="entry name" value="GST_CTER"/>
    <property type="match status" value="1"/>
</dbReference>
<evidence type="ECO:0000256" key="5">
    <source>
        <dbReference type="ARBA" id="ARBA00047960"/>
    </source>
</evidence>
<dbReference type="PROSITE" id="PS50404">
    <property type="entry name" value="GST_NTER"/>
    <property type="match status" value="1"/>
</dbReference>
<dbReference type="GO" id="GO:0006749">
    <property type="term" value="P:glutathione metabolic process"/>
    <property type="evidence" value="ECO:0007669"/>
    <property type="project" value="TreeGrafter"/>
</dbReference>
<evidence type="ECO:0000313" key="8">
    <source>
        <dbReference type="EMBL" id="KAH9370788.1"/>
    </source>
</evidence>
<evidence type="ECO:0000259" key="6">
    <source>
        <dbReference type="PROSITE" id="PS50404"/>
    </source>
</evidence>
<dbReference type="InterPro" id="IPR004045">
    <property type="entry name" value="Glutathione_S-Trfase_N"/>
</dbReference>
<keyword evidence="4" id="KW-0808">Transferase</keyword>